<dbReference type="VEuPathDB" id="FungiDB:BO78DRAFT_393050"/>
<name>A0A319EMT9_ASPSB</name>
<dbReference type="GO" id="GO:0016755">
    <property type="term" value="F:aminoacyltransferase activity"/>
    <property type="evidence" value="ECO:0007669"/>
    <property type="project" value="TreeGrafter"/>
</dbReference>
<dbReference type="Proteomes" id="UP000248423">
    <property type="component" value="Unassembled WGS sequence"/>
</dbReference>
<evidence type="ECO:0000256" key="2">
    <source>
        <dbReference type="ARBA" id="ARBA00022475"/>
    </source>
</evidence>
<dbReference type="GO" id="GO:0055091">
    <property type="term" value="P:phospholipid homeostasis"/>
    <property type="evidence" value="ECO:0007669"/>
    <property type="project" value="TreeGrafter"/>
</dbReference>
<dbReference type="GO" id="GO:0005886">
    <property type="term" value="C:plasma membrane"/>
    <property type="evidence" value="ECO:0007669"/>
    <property type="project" value="UniProtKB-SubCell"/>
</dbReference>
<dbReference type="PANTHER" id="PTHR34697">
    <property type="entry name" value="PHOSPHATIDYLGLYCEROL LYSYLTRANSFERASE"/>
    <property type="match status" value="1"/>
</dbReference>
<dbReference type="Pfam" id="PF09924">
    <property type="entry name" value="LPG_synthase_C"/>
    <property type="match status" value="1"/>
</dbReference>
<dbReference type="InterPro" id="IPR024320">
    <property type="entry name" value="LPG_synthase_C"/>
</dbReference>
<dbReference type="EMBL" id="KZ826317">
    <property type="protein sequence ID" value="PYI11677.1"/>
    <property type="molecule type" value="Genomic_DNA"/>
</dbReference>
<evidence type="ECO:0000256" key="1">
    <source>
        <dbReference type="ARBA" id="ARBA00004651"/>
    </source>
</evidence>
<keyword evidence="2" id="KW-1003">Cell membrane</keyword>
<evidence type="ECO:0000256" key="6">
    <source>
        <dbReference type="SAM" id="MobiDB-lite"/>
    </source>
</evidence>
<dbReference type="AlphaFoldDB" id="A0A319EMT9"/>
<keyword evidence="3" id="KW-0812">Transmembrane</keyword>
<evidence type="ECO:0000313" key="9">
    <source>
        <dbReference type="Proteomes" id="UP000248423"/>
    </source>
</evidence>
<comment type="subcellular location">
    <subcellularLocation>
        <location evidence="1">Cell membrane</location>
        <topology evidence="1">Multi-pass membrane protein</topology>
    </subcellularLocation>
</comment>
<gene>
    <name evidence="8" type="ORF">BO78DRAFT_393050</name>
</gene>
<proteinExistence type="predicted"/>
<protein>
    <recommendedName>
        <fullName evidence="7">Phosphatidylglycerol lysyltransferase C-terminal domain-containing protein</fullName>
    </recommendedName>
</protein>
<feature type="domain" description="Phosphatidylglycerol lysyltransferase C-terminal" evidence="7">
    <location>
        <begin position="134"/>
        <end position="434"/>
    </location>
</feature>
<evidence type="ECO:0000313" key="8">
    <source>
        <dbReference type="EMBL" id="PYI11677.1"/>
    </source>
</evidence>
<organism evidence="8 9">
    <name type="scientific">Aspergillus sclerotiicarbonarius (strain CBS 121057 / IBT 28362)</name>
    <dbReference type="NCBI Taxonomy" id="1448318"/>
    <lineage>
        <taxon>Eukaryota</taxon>
        <taxon>Fungi</taxon>
        <taxon>Dikarya</taxon>
        <taxon>Ascomycota</taxon>
        <taxon>Pezizomycotina</taxon>
        <taxon>Eurotiomycetes</taxon>
        <taxon>Eurotiomycetidae</taxon>
        <taxon>Eurotiales</taxon>
        <taxon>Aspergillaceae</taxon>
        <taxon>Aspergillus</taxon>
        <taxon>Aspergillus subgen. Circumdati</taxon>
    </lineage>
</organism>
<keyword evidence="9" id="KW-1185">Reference proteome</keyword>
<dbReference type="OrthoDB" id="5421852at2759"/>
<dbReference type="InterPro" id="IPR051211">
    <property type="entry name" value="PG_lysyltransferase"/>
</dbReference>
<keyword evidence="4" id="KW-1133">Transmembrane helix</keyword>
<reference evidence="8 9" key="1">
    <citation type="submission" date="2018-02" db="EMBL/GenBank/DDBJ databases">
        <title>The genomes of Aspergillus section Nigri reveals drivers in fungal speciation.</title>
        <authorList>
            <consortium name="DOE Joint Genome Institute"/>
            <person name="Vesth T.C."/>
            <person name="Nybo J."/>
            <person name="Theobald S."/>
            <person name="Brandl J."/>
            <person name="Frisvad J.C."/>
            <person name="Nielsen K.F."/>
            <person name="Lyhne E.K."/>
            <person name="Kogle M.E."/>
            <person name="Kuo A."/>
            <person name="Riley R."/>
            <person name="Clum A."/>
            <person name="Nolan M."/>
            <person name="Lipzen A."/>
            <person name="Salamov A."/>
            <person name="Henrissat B."/>
            <person name="Wiebenga A."/>
            <person name="De vries R.P."/>
            <person name="Grigoriev I.V."/>
            <person name="Mortensen U.H."/>
            <person name="Andersen M.R."/>
            <person name="Baker S.E."/>
        </authorList>
    </citation>
    <scope>NUCLEOTIDE SEQUENCE [LARGE SCALE GENOMIC DNA]</scope>
    <source>
        <strain evidence="8 9">CBS 121057</strain>
    </source>
</reference>
<evidence type="ECO:0000256" key="3">
    <source>
        <dbReference type="ARBA" id="ARBA00022692"/>
    </source>
</evidence>
<evidence type="ECO:0000256" key="5">
    <source>
        <dbReference type="ARBA" id="ARBA00023136"/>
    </source>
</evidence>
<keyword evidence="5" id="KW-0472">Membrane</keyword>
<feature type="region of interest" description="Disordered" evidence="6">
    <location>
        <begin position="1"/>
        <end position="20"/>
    </location>
</feature>
<dbReference type="STRING" id="1448318.A0A319EMT9"/>
<dbReference type="PANTHER" id="PTHR34697:SF2">
    <property type="entry name" value="PHOSPHATIDYLGLYCEROL LYSYLTRANSFERASE"/>
    <property type="match status" value="1"/>
</dbReference>
<evidence type="ECO:0000256" key="4">
    <source>
        <dbReference type="ARBA" id="ARBA00022989"/>
    </source>
</evidence>
<accession>A0A319EMT9</accession>
<sequence length="472" mass="51440">MNSDKQSKTSRKQKAKQTEPKVLLADTLGQALYECLLQARLDCPASPIHHQLAPWPSPVHSSIRINSASSSTNTLSPATSTSDIKSVVSSRTSHDSIPKPCLPASPLPNRIITLSGPNTTPSTLSTLSHLAAQHSQVSHMGLLDPSYSIFLNTTHTAALCFKVLHKTAIISGDPISSPSDISPLLSEFQAYRKAHHLGIAFLGASPILTHHAHTTNKHWTILHFGKERVLNPTTNAILHETTGKRILSQTKYLLNPTKGGLTLDIYIPTTTTTTKKDKDLELENSLQTIYNTWRTARNSSSTPQAFITSYDLFPTSTSTLMTYIYARSPTGEPIAFAALRYLGAKKGYQIDPCIASPTAPKGTTDLLLFSAMALCKTAGVSYLSIGYEPFAELGEVVGLPSPLEHIARKMYRFAFGRLPLAGKKAYHDKWKPDEGLEDPLHLVFPGGGVPEVRGVVALMHVANVRIRRVVWG</sequence>
<evidence type="ECO:0000259" key="7">
    <source>
        <dbReference type="Pfam" id="PF09924"/>
    </source>
</evidence>